<dbReference type="PANTHER" id="PTHR34220:SF7">
    <property type="entry name" value="SENSOR HISTIDINE KINASE YPDA"/>
    <property type="match status" value="1"/>
</dbReference>
<comment type="subcellular location">
    <subcellularLocation>
        <location evidence="1">Cell membrane</location>
        <topology evidence="1">Multi-pass membrane protein</topology>
    </subcellularLocation>
</comment>
<dbReference type="SMART" id="SM00387">
    <property type="entry name" value="HATPase_c"/>
    <property type="match status" value="1"/>
</dbReference>
<keyword evidence="2" id="KW-1003">Cell membrane</keyword>
<dbReference type="InterPro" id="IPR050640">
    <property type="entry name" value="Bact_2-comp_sensor_kinase"/>
</dbReference>
<keyword evidence="12" id="KW-1185">Reference proteome</keyword>
<dbReference type="InterPro" id="IPR003594">
    <property type="entry name" value="HATPase_dom"/>
</dbReference>
<dbReference type="Gene3D" id="6.10.340.10">
    <property type="match status" value="1"/>
</dbReference>
<dbReference type="SUPFAM" id="SSF158472">
    <property type="entry name" value="HAMP domain-like"/>
    <property type="match status" value="1"/>
</dbReference>
<feature type="domain" description="HAMP" evidence="10">
    <location>
        <begin position="327"/>
        <end position="379"/>
    </location>
</feature>
<feature type="transmembrane region" description="Helical" evidence="9">
    <location>
        <begin position="307"/>
        <end position="333"/>
    </location>
</feature>
<dbReference type="Gene3D" id="3.30.565.10">
    <property type="entry name" value="Histidine kinase-like ATPase, C-terminal domain"/>
    <property type="match status" value="1"/>
</dbReference>
<reference evidence="11 12" key="1">
    <citation type="submission" date="2019-07" db="EMBL/GenBank/DDBJ databases">
        <title>Genomic Encyclopedia of Type Strains, Phase III (KMG-III): the genomes of soil and plant-associated and newly described type strains.</title>
        <authorList>
            <person name="Whitman W."/>
        </authorList>
    </citation>
    <scope>NUCLEOTIDE SEQUENCE [LARGE SCALE GENOMIC DNA]</scope>
    <source>
        <strain evidence="11 12">BL24</strain>
    </source>
</reference>
<dbReference type="InterPro" id="IPR036890">
    <property type="entry name" value="HATPase_C_sf"/>
</dbReference>
<keyword evidence="5 9" id="KW-0812">Transmembrane</keyword>
<keyword evidence="7 9" id="KW-1133">Transmembrane helix</keyword>
<organism evidence="11 12">
    <name type="scientific">Paenibacillus methanolicus</name>
    <dbReference type="NCBI Taxonomy" id="582686"/>
    <lineage>
        <taxon>Bacteria</taxon>
        <taxon>Bacillati</taxon>
        <taxon>Bacillota</taxon>
        <taxon>Bacilli</taxon>
        <taxon>Bacillales</taxon>
        <taxon>Paenibacillaceae</taxon>
        <taxon>Paenibacillus</taxon>
    </lineage>
</organism>
<dbReference type="Pfam" id="PF06580">
    <property type="entry name" value="His_kinase"/>
    <property type="match status" value="1"/>
</dbReference>
<evidence type="ECO:0000256" key="3">
    <source>
        <dbReference type="ARBA" id="ARBA00022553"/>
    </source>
</evidence>
<dbReference type="Pfam" id="PF02518">
    <property type="entry name" value="HATPase_c"/>
    <property type="match status" value="1"/>
</dbReference>
<dbReference type="SMART" id="SM00304">
    <property type="entry name" value="HAMP"/>
    <property type="match status" value="1"/>
</dbReference>
<dbReference type="CDD" id="cd12912">
    <property type="entry name" value="PDC2_MCP_like"/>
    <property type="match status" value="1"/>
</dbReference>
<dbReference type="CDD" id="cd06225">
    <property type="entry name" value="HAMP"/>
    <property type="match status" value="1"/>
</dbReference>
<evidence type="ECO:0000256" key="2">
    <source>
        <dbReference type="ARBA" id="ARBA00022475"/>
    </source>
</evidence>
<evidence type="ECO:0000256" key="7">
    <source>
        <dbReference type="ARBA" id="ARBA00022989"/>
    </source>
</evidence>
<evidence type="ECO:0000256" key="8">
    <source>
        <dbReference type="ARBA" id="ARBA00023136"/>
    </source>
</evidence>
<dbReference type="Pfam" id="PF02743">
    <property type="entry name" value="dCache_1"/>
    <property type="match status" value="1"/>
</dbReference>
<dbReference type="PROSITE" id="PS50885">
    <property type="entry name" value="HAMP"/>
    <property type="match status" value="1"/>
</dbReference>
<comment type="caution">
    <text evidence="11">The sequence shown here is derived from an EMBL/GenBank/DDBJ whole genome shotgun (WGS) entry which is preliminary data.</text>
</comment>
<evidence type="ECO:0000256" key="5">
    <source>
        <dbReference type="ARBA" id="ARBA00022692"/>
    </source>
</evidence>
<keyword evidence="4" id="KW-0808">Transferase</keyword>
<evidence type="ECO:0000256" key="4">
    <source>
        <dbReference type="ARBA" id="ARBA00022679"/>
    </source>
</evidence>
<dbReference type="GO" id="GO:0005886">
    <property type="term" value="C:plasma membrane"/>
    <property type="evidence" value="ECO:0007669"/>
    <property type="project" value="UniProtKB-SubCell"/>
</dbReference>
<keyword evidence="3" id="KW-0597">Phosphoprotein</keyword>
<proteinExistence type="predicted"/>
<accession>A0A5S5C4Q4</accession>
<evidence type="ECO:0000313" key="11">
    <source>
        <dbReference type="EMBL" id="TYP73310.1"/>
    </source>
</evidence>
<dbReference type="SUPFAM" id="SSF55874">
    <property type="entry name" value="ATPase domain of HSP90 chaperone/DNA topoisomerase II/histidine kinase"/>
    <property type="match status" value="1"/>
</dbReference>
<keyword evidence="8 9" id="KW-0472">Membrane</keyword>
<dbReference type="Gene3D" id="3.30.450.20">
    <property type="entry name" value="PAS domain"/>
    <property type="match status" value="2"/>
</dbReference>
<protein>
    <submittedName>
        <fullName evidence="11">Two-component system sensor histidine kinase YesM</fullName>
    </submittedName>
</protein>
<feature type="transmembrane region" description="Helical" evidence="9">
    <location>
        <begin position="21"/>
        <end position="45"/>
    </location>
</feature>
<evidence type="ECO:0000256" key="6">
    <source>
        <dbReference type="ARBA" id="ARBA00022777"/>
    </source>
</evidence>
<dbReference type="RefSeq" id="WP_148930864.1">
    <property type="nucleotide sequence ID" value="NZ_VNHS01000007.1"/>
</dbReference>
<evidence type="ECO:0000256" key="9">
    <source>
        <dbReference type="SAM" id="Phobius"/>
    </source>
</evidence>
<keyword evidence="6 11" id="KW-0418">Kinase</keyword>
<sequence>MVWNKARHWFMHTVFLRDHSLGARLLVFSAVLVIIPMLIVGLISYQRSSGVLQHEARQYSWQIIEQVKSHVEHYVRDIEIIALKTINHPDMGKLLKMNSLEEIEQSQIRQPIMQLLRDSGYSRSDISNISLFLSNILILDLRGDDSIEPLAPLMDEYWYQLAPANGEPMLVSRVIKWKDREEPVISIVKRLVSPHTLEPIGMFIIDVNYKRFQEIADLVTIGKTGYMFILDSQGHYVYHPELSQLGSRAQLDGLKEIQTMESGSILSSDGKQNFLTFSHSSFLGWTLVTAVPYKELTSGIGYIGRTILWTVIITLGVAYCLGIGLASSIINPVRQLQRLMKRVELGDFESKAVVTSRDELGLLTHGFNKMVGNLKELLEQIYFSKLKETEMTLQQKEMELKMLIAQINPHFLYNSLETIRGMALEQDMDDIADVASALARLLRYNLRHPSPYVTLQQELDICDMYLRIMKYRFEDRLAYEFHVPELLREQPFAKFSLQPLVENCIVHGFEAGGGASRIRIAARAELDGTWSITIEDSGVGIPEDRLAAVQQSLLESGTSHDSSHIGLANVHRRIVHLFGEGYGLAIDSAWGKGTRVTMRLPCGHAEHRAG</sequence>
<evidence type="ECO:0000313" key="12">
    <source>
        <dbReference type="Proteomes" id="UP000323257"/>
    </source>
</evidence>
<gene>
    <name evidence="11" type="ORF">BCM02_107294</name>
</gene>
<dbReference type="OrthoDB" id="9776552at2"/>
<dbReference type="InterPro" id="IPR003660">
    <property type="entry name" value="HAMP_dom"/>
</dbReference>
<dbReference type="PANTHER" id="PTHR34220">
    <property type="entry name" value="SENSOR HISTIDINE KINASE YPDA"/>
    <property type="match status" value="1"/>
</dbReference>
<dbReference type="GO" id="GO:0000155">
    <property type="term" value="F:phosphorelay sensor kinase activity"/>
    <property type="evidence" value="ECO:0007669"/>
    <property type="project" value="InterPro"/>
</dbReference>
<dbReference type="CDD" id="cd18773">
    <property type="entry name" value="PDC1_HK_sensor"/>
    <property type="match status" value="1"/>
</dbReference>
<name>A0A5S5C4Q4_9BACL</name>
<evidence type="ECO:0000256" key="1">
    <source>
        <dbReference type="ARBA" id="ARBA00004651"/>
    </source>
</evidence>
<dbReference type="EMBL" id="VNHS01000007">
    <property type="protein sequence ID" value="TYP73310.1"/>
    <property type="molecule type" value="Genomic_DNA"/>
</dbReference>
<dbReference type="InterPro" id="IPR010559">
    <property type="entry name" value="Sig_transdc_His_kin_internal"/>
</dbReference>
<dbReference type="AlphaFoldDB" id="A0A5S5C4Q4"/>
<evidence type="ECO:0000259" key="10">
    <source>
        <dbReference type="PROSITE" id="PS50885"/>
    </source>
</evidence>
<dbReference type="InterPro" id="IPR033479">
    <property type="entry name" value="dCache_1"/>
</dbReference>
<dbReference type="Pfam" id="PF00672">
    <property type="entry name" value="HAMP"/>
    <property type="match status" value="1"/>
</dbReference>
<dbReference type="Proteomes" id="UP000323257">
    <property type="component" value="Unassembled WGS sequence"/>
</dbReference>